<dbReference type="Proteomes" id="UP001224418">
    <property type="component" value="Unassembled WGS sequence"/>
</dbReference>
<name>A0ABU0JS74_HATLI</name>
<evidence type="ECO:0000313" key="4">
    <source>
        <dbReference type="Proteomes" id="UP001224418"/>
    </source>
</evidence>
<reference evidence="3 4" key="1">
    <citation type="submission" date="2023-07" db="EMBL/GenBank/DDBJ databases">
        <title>Genomic Encyclopedia of Type Strains, Phase IV (KMG-IV): sequencing the most valuable type-strain genomes for metagenomic binning, comparative biology and taxonomic classification.</title>
        <authorList>
            <person name="Goeker M."/>
        </authorList>
    </citation>
    <scope>NUCLEOTIDE SEQUENCE [LARGE SCALE GENOMIC DNA]</scope>
    <source>
        <strain evidence="3 4">DSM 1400</strain>
    </source>
</reference>
<accession>A0ABU0JS74</accession>
<evidence type="ECO:0000313" key="3">
    <source>
        <dbReference type="EMBL" id="MDQ0479923.1"/>
    </source>
</evidence>
<organism evidence="3 4">
    <name type="scientific">Hathewaya limosa</name>
    <name type="common">Clostridium limosum</name>
    <dbReference type="NCBI Taxonomy" id="1536"/>
    <lineage>
        <taxon>Bacteria</taxon>
        <taxon>Bacillati</taxon>
        <taxon>Bacillota</taxon>
        <taxon>Clostridia</taxon>
        <taxon>Eubacteriales</taxon>
        <taxon>Clostridiaceae</taxon>
        <taxon>Hathewaya</taxon>
    </lineage>
</organism>
<dbReference type="InterPro" id="IPR013557">
    <property type="entry name" value="AntA/B_antirep"/>
</dbReference>
<sequence length="233" mass="27189">MNELIKVDYSKEEPTVSGRELHEFLEVETRYNDWFKRMCEYGFTEGVDFYSNLSKTYGCGGRPSTDHELTIPMAKELCMIQRTEKGKMARQYFLSIEKAWNTPEMVMSRALKMADITIKNLQIENEELLVANTNMQPKAEYFDELVDRNLLTNFRDTAKELKVKEKAFISFLLNIGYVYRDKKQKLKPYADKNDGLFEIKEVKNEKTGWVGTQTLITPKGRETFRLLIKGSSI</sequence>
<evidence type="ECO:0000259" key="2">
    <source>
        <dbReference type="Pfam" id="PF08346"/>
    </source>
</evidence>
<dbReference type="EMBL" id="JAUSWN010000012">
    <property type="protein sequence ID" value="MDQ0479923.1"/>
    <property type="molecule type" value="Genomic_DNA"/>
</dbReference>
<feature type="domain" description="AntA/AntB antirepressor" evidence="2">
    <location>
        <begin position="16"/>
        <end position="83"/>
    </location>
</feature>
<dbReference type="Pfam" id="PF03374">
    <property type="entry name" value="ANT"/>
    <property type="match status" value="1"/>
</dbReference>
<gene>
    <name evidence="3" type="ORF">QOZ93_001665</name>
</gene>
<dbReference type="RefSeq" id="WP_307355843.1">
    <property type="nucleotide sequence ID" value="NZ_BAAACJ010000037.1"/>
</dbReference>
<dbReference type="Pfam" id="PF08346">
    <property type="entry name" value="AntA"/>
    <property type="match status" value="1"/>
</dbReference>
<evidence type="ECO:0000259" key="1">
    <source>
        <dbReference type="Pfam" id="PF03374"/>
    </source>
</evidence>
<feature type="domain" description="Antirepressor protein C-terminal" evidence="1">
    <location>
        <begin position="133"/>
        <end position="229"/>
    </location>
</feature>
<protein>
    <submittedName>
        <fullName evidence="3">Anti-repressor protein</fullName>
    </submittedName>
</protein>
<proteinExistence type="predicted"/>
<keyword evidence="4" id="KW-1185">Reference proteome</keyword>
<comment type="caution">
    <text evidence="3">The sequence shown here is derived from an EMBL/GenBank/DDBJ whole genome shotgun (WGS) entry which is preliminary data.</text>
</comment>
<dbReference type="InterPro" id="IPR005039">
    <property type="entry name" value="Ant_C"/>
</dbReference>